<dbReference type="Proteomes" id="UP001168821">
    <property type="component" value="Unassembled WGS sequence"/>
</dbReference>
<dbReference type="EMBL" id="JALNTZ010000006">
    <property type="protein sequence ID" value="KAJ3649208.1"/>
    <property type="molecule type" value="Genomic_DNA"/>
</dbReference>
<evidence type="ECO:0000256" key="16">
    <source>
        <dbReference type="SAM" id="Phobius"/>
    </source>
</evidence>
<evidence type="ECO:0000256" key="14">
    <source>
        <dbReference type="PIRSR" id="PIRSR602401-1"/>
    </source>
</evidence>
<dbReference type="AlphaFoldDB" id="A0AA38MA96"/>
<feature type="transmembrane region" description="Helical" evidence="16">
    <location>
        <begin position="36"/>
        <end position="55"/>
    </location>
</feature>
<reference evidence="17" key="1">
    <citation type="journal article" date="2023" name="G3 (Bethesda)">
        <title>Whole genome assemblies of Zophobas morio and Tenebrio molitor.</title>
        <authorList>
            <person name="Kaur S."/>
            <person name="Stinson S.A."/>
            <person name="diCenzo G.C."/>
        </authorList>
    </citation>
    <scope>NUCLEOTIDE SEQUENCE</scope>
    <source>
        <strain evidence="17">QUZm001</strain>
    </source>
</reference>
<evidence type="ECO:0000256" key="4">
    <source>
        <dbReference type="ARBA" id="ARBA00004406"/>
    </source>
</evidence>
<dbReference type="PRINTS" id="PR00463">
    <property type="entry name" value="EP450I"/>
</dbReference>
<evidence type="ECO:0000256" key="8">
    <source>
        <dbReference type="ARBA" id="ARBA00022824"/>
    </source>
</evidence>
<dbReference type="GO" id="GO:0005789">
    <property type="term" value="C:endoplasmic reticulum membrane"/>
    <property type="evidence" value="ECO:0007669"/>
    <property type="project" value="UniProtKB-SubCell"/>
</dbReference>
<evidence type="ECO:0000256" key="12">
    <source>
        <dbReference type="ARBA" id="ARBA00023033"/>
    </source>
</evidence>
<evidence type="ECO:0000256" key="13">
    <source>
        <dbReference type="ARBA" id="ARBA00023136"/>
    </source>
</evidence>
<evidence type="ECO:0000256" key="9">
    <source>
        <dbReference type="ARBA" id="ARBA00022848"/>
    </source>
</evidence>
<dbReference type="InterPro" id="IPR002401">
    <property type="entry name" value="Cyt_P450_E_grp-I"/>
</dbReference>
<dbReference type="InterPro" id="IPR001128">
    <property type="entry name" value="Cyt_P450"/>
</dbReference>
<evidence type="ECO:0000256" key="5">
    <source>
        <dbReference type="ARBA" id="ARBA00010617"/>
    </source>
</evidence>
<evidence type="ECO:0000256" key="1">
    <source>
        <dbReference type="ARBA" id="ARBA00001971"/>
    </source>
</evidence>
<comment type="cofactor">
    <cofactor evidence="1 14">
        <name>heme</name>
        <dbReference type="ChEBI" id="CHEBI:30413"/>
    </cofactor>
</comment>
<dbReference type="InterPro" id="IPR017972">
    <property type="entry name" value="Cyt_P450_CS"/>
</dbReference>
<evidence type="ECO:0000256" key="15">
    <source>
        <dbReference type="RuleBase" id="RU000461"/>
    </source>
</evidence>
<dbReference type="GO" id="GO:0004497">
    <property type="term" value="F:monooxygenase activity"/>
    <property type="evidence" value="ECO:0007669"/>
    <property type="project" value="UniProtKB-KW"/>
</dbReference>
<dbReference type="PRINTS" id="PR00385">
    <property type="entry name" value="P450"/>
</dbReference>
<evidence type="ECO:0000256" key="2">
    <source>
        <dbReference type="ARBA" id="ARBA00003690"/>
    </source>
</evidence>
<keyword evidence="10 15" id="KW-0560">Oxidoreductase</keyword>
<dbReference type="GO" id="GO:0016705">
    <property type="term" value="F:oxidoreductase activity, acting on paired donors, with incorporation or reduction of molecular oxygen"/>
    <property type="evidence" value="ECO:0007669"/>
    <property type="project" value="InterPro"/>
</dbReference>
<keyword evidence="11 14" id="KW-0408">Iron</keyword>
<comment type="subcellular location">
    <subcellularLocation>
        <location evidence="4">Endoplasmic reticulum membrane</location>
        <topology evidence="4">Peripheral membrane protein</topology>
    </subcellularLocation>
    <subcellularLocation>
        <location evidence="3">Microsome membrane</location>
        <topology evidence="3">Peripheral membrane protein</topology>
    </subcellularLocation>
</comment>
<keyword evidence="16" id="KW-1133">Transmembrane helix</keyword>
<organism evidence="17 18">
    <name type="scientific">Zophobas morio</name>
    <dbReference type="NCBI Taxonomy" id="2755281"/>
    <lineage>
        <taxon>Eukaryota</taxon>
        <taxon>Metazoa</taxon>
        <taxon>Ecdysozoa</taxon>
        <taxon>Arthropoda</taxon>
        <taxon>Hexapoda</taxon>
        <taxon>Insecta</taxon>
        <taxon>Pterygota</taxon>
        <taxon>Neoptera</taxon>
        <taxon>Endopterygota</taxon>
        <taxon>Coleoptera</taxon>
        <taxon>Polyphaga</taxon>
        <taxon>Cucujiformia</taxon>
        <taxon>Tenebrionidae</taxon>
        <taxon>Zophobas</taxon>
    </lineage>
</organism>
<keyword evidence="13 16" id="KW-0472">Membrane</keyword>
<evidence type="ECO:0008006" key="19">
    <source>
        <dbReference type="Google" id="ProtNLM"/>
    </source>
</evidence>
<evidence type="ECO:0000256" key="3">
    <source>
        <dbReference type="ARBA" id="ARBA00004174"/>
    </source>
</evidence>
<gene>
    <name evidence="17" type="ORF">Zmor_020962</name>
</gene>
<evidence type="ECO:0000256" key="6">
    <source>
        <dbReference type="ARBA" id="ARBA00022617"/>
    </source>
</evidence>
<keyword evidence="16" id="KW-0812">Transmembrane</keyword>
<protein>
    <recommendedName>
        <fullName evidence="19">Cytochrome P450</fullName>
    </recommendedName>
</protein>
<dbReference type="PANTHER" id="PTHR24291">
    <property type="entry name" value="CYTOCHROME P450 FAMILY 4"/>
    <property type="match status" value="1"/>
</dbReference>
<keyword evidence="7 14" id="KW-0479">Metal-binding</keyword>
<dbReference type="SUPFAM" id="SSF48264">
    <property type="entry name" value="Cytochrome P450"/>
    <property type="match status" value="1"/>
</dbReference>
<evidence type="ECO:0000313" key="17">
    <source>
        <dbReference type="EMBL" id="KAJ3649208.1"/>
    </source>
</evidence>
<feature type="transmembrane region" description="Helical" evidence="16">
    <location>
        <begin position="6"/>
        <end position="24"/>
    </location>
</feature>
<dbReference type="GO" id="GO:0005506">
    <property type="term" value="F:iron ion binding"/>
    <property type="evidence" value="ECO:0007669"/>
    <property type="project" value="InterPro"/>
</dbReference>
<feature type="binding site" description="axial binding residue" evidence="14">
    <location>
        <position position="438"/>
    </location>
    <ligand>
        <name>heme</name>
        <dbReference type="ChEBI" id="CHEBI:30413"/>
    </ligand>
    <ligandPart>
        <name>Fe</name>
        <dbReference type="ChEBI" id="CHEBI:18248"/>
    </ligandPart>
</feature>
<dbReference type="Gene3D" id="1.10.630.10">
    <property type="entry name" value="Cytochrome P450"/>
    <property type="match status" value="1"/>
</dbReference>
<sequence>MGTDYFPNTYTGLACFLCFFFVLIRTWRRRHLYYSAFKVNGPIPFPLIGSAYVFFGHTQNILESFTRLKRKYGLFYKLWMSSDLYFVVMKLDHVKAILNNCSEKFSTMKFVDPVFGKGLLTLPATEWKIHRKLLGGTLNQQILNSYVDIFANYSNVLVEKLEGTLDAGFVDMFPIFAQCMTDVLCGTILGTDLKVMKKNGPDVILWTAKLGELSVLRIFNPLLHPDFMWKKSSLSKQTNAILHNVQRLIKKILESKRREKSYLKLEQEPNLLNYMLKLENTETTWNEEMSAEETQAFLIAGADATSLTLGYVLMMLAMHQEIQKQVFDELDFVFGGSNRNVTLEDLHQLSLLERVVKETLRIFPVAPLVGRYFTEDLVVGNFTFPKGSSAFIPILCIHRDNEIWPNPLKFDPDRFLPGETAKRHPFSFIPFSGGPRKCLGPTYGYMSMKVVLATILRHYKVVATSYREISEIEMKIDVSARCVKGQNVILHKR</sequence>
<dbReference type="PROSITE" id="PS00086">
    <property type="entry name" value="CYTOCHROME_P450"/>
    <property type="match status" value="1"/>
</dbReference>
<evidence type="ECO:0000313" key="18">
    <source>
        <dbReference type="Proteomes" id="UP001168821"/>
    </source>
</evidence>
<keyword evidence="6 14" id="KW-0349">Heme</keyword>
<name>A0AA38MA96_9CUCU</name>
<accession>A0AA38MA96</accession>
<dbReference type="GO" id="GO:0020037">
    <property type="term" value="F:heme binding"/>
    <property type="evidence" value="ECO:0007669"/>
    <property type="project" value="InterPro"/>
</dbReference>
<evidence type="ECO:0000256" key="7">
    <source>
        <dbReference type="ARBA" id="ARBA00022723"/>
    </source>
</evidence>
<dbReference type="PANTHER" id="PTHR24291:SF189">
    <property type="entry name" value="CYTOCHROME P450 4C3-RELATED"/>
    <property type="match status" value="1"/>
</dbReference>
<evidence type="ECO:0000256" key="10">
    <source>
        <dbReference type="ARBA" id="ARBA00023002"/>
    </source>
</evidence>
<keyword evidence="12 15" id="KW-0503">Monooxygenase</keyword>
<keyword evidence="18" id="KW-1185">Reference proteome</keyword>
<dbReference type="InterPro" id="IPR050196">
    <property type="entry name" value="Cytochrome_P450_Monoox"/>
</dbReference>
<dbReference type="Pfam" id="PF00067">
    <property type="entry name" value="p450"/>
    <property type="match status" value="1"/>
</dbReference>
<comment type="caution">
    <text evidence="17">The sequence shown here is derived from an EMBL/GenBank/DDBJ whole genome shotgun (WGS) entry which is preliminary data.</text>
</comment>
<comment type="similarity">
    <text evidence="5 15">Belongs to the cytochrome P450 family.</text>
</comment>
<comment type="function">
    <text evidence="2">May be involved in the metabolism of insect hormones and in the breakdown of synthetic insecticides.</text>
</comment>
<keyword evidence="8" id="KW-0256">Endoplasmic reticulum</keyword>
<proteinExistence type="inferred from homology"/>
<dbReference type="InterPro" id="IPR036396">
    <property type="entry name" value="Cyt_P450_sf"/>
</dbReference>
<keyword evidence="9" id="KW-0492">Microsome</keyword>
<evidence type="ECO:0000256" key="11">
    <source>
        <dbReference type="ARBA" id="ARBA00023004"/>
    </source>
</evidence>